<gene>
    <name evidence="1" type="ORF">SAMN04488057_104399</name>
</gene>
<organism evidence="1 2">
    <name type="scientific">Cyclobacterium lianum</name>
    <dbReference type="NCBI Taxonomy" id="388280"/>
    <lineage>
        <taxon>Bacteria</taxon>
        <taxon>Pseudomonadati</taxon>
        <taxon>Bacteroidota</taxon>
        <taxon>Cytophagia</taxon>
        <taxon>Cytophagales</taxon>
        <taxon>Cyclobacteriaceae</taxon>
        <taxon>Cyclobacterium</taxon>
    </lineage>
</organism>
<reference evidence="1 2" key="1">
    <citation type="submission" date="2016-11" db="EMBL/GenBank/DDBJ databases">
        <authorList>
            <person name="Jaros S."/>
            <person name="Januszkiewicz K."/>
            <person name="Wedrychowicz H."/>
        </authorList>
    </citation>
    <scope>NUCLEOTIDE SEQUENCE [LARGE SCALE GENOMIC DNA]</scope>
    <source>
        <strain evidence="1 2">CGMCC 1.6102</strain>
    </source>
</reference>
<sequence length="41" mass="4770">MRFSLYLERGLKKQNVTIVRKEAEMTSLSSTTKLFTIFMGL</sequence>
<dbReference type="EMBL" id="FRCY01000004">
    <property type="protein sequence ID" value="SHM92478.1"/>
    <property type="molecule type" value="Genomic_DNA"/>
</dbReference>
<protein>
    <submittedName>
        <fullName evidence="1">Uncharacterized protein</fullName>
    </submittedName>
</protein>
<dbReference type="Proteomes" id="UP000184513">
    <property type="component" value="Unassembled WGS sequence"/>
</dbReference>
<keyword evidence="2" id="KW-1185">Reference proteome</keyword>
<proteinExistence type="predicted"/>
<accession>A0A1M7MNI0</accession>
<evidence type="ECO:0000313" key="1">
    <source>
        <dbReference type="EMBL" id="SHM92478.1"/>
    </source>
</evidence>
<name>A0A1M7MNI0_9BACT</name>
<dbReference type="AlphaFoldDB" id="A0A1M7MNI0"/>
<evidence type="ECO:0000313" key="2">
    <source>
        <dbReference type="Proteomes" id="UP000184513"/>
    </source>
</evidence>